<dbReference type="InterPro" id="IPR001254">
    <property type="entry name" value="Trypsin_dom"/>
</dbReference>
<feature type="domain" description="Peptidase S1" evidence="4">
    <location>
        <begin position="10"/>
        <end position="239"/>
    </location>
</feature>
<dbReference type="InterPro" id="IPR001314">
    <property type="entry name" value="Peptidase_S1A"/>
</dbReference>
<protein>
    <submittedName>
        <fullName evidence="5">Serine protease</fullName>
    </submittedName>
</protein>
<dbReference type="Gene3D" id="2.40.10.10">
    <property type="entry name" value="Trypsin-like serine proteases"/>
    <property type="match status" value="1"/>
</dbReference>
<feature type="chain" id="PRO_5025034048" evidence="3">
    <location>
        <begin position="21"/>
        <end position="273"/>
    </location>
</feature>
<evidence type="ECO:0000256" key="1">
    <source>
        <dbReference type="ARBA" id="ARBA00022729"/>
    </source>
</evidence>
<accession>A0A640VNS3</accession>
<dbReference type="PROSITE" id="PS50240">
    <property type="entry name" value="TRYPSIN_DOM"/>
    <property type="match status" value="1"/>
</dbReference>
<dbReference type="OrthoDB" id="267336at2"/>
<dbReference type="EMBL" id="BLIV01000002">
    <property type="protein sequence ID" value="GFE49689.1"/>
    <property type="molecule type" value="Genomic_DNA"/>
</dbReference>
<keyword evidence="1 3" id="KW-0732">Signal</keyword>
<sequence>MARWVPLLFLVGFCAAAAQAQDTALQSLRTAVEAGDWEAVGRLDLDGKGFCTGALIGADLVLTAAHCLFDKTSGQRIDPETLEFRAGWRDGRASAYRQVTRAVVHPDYSYAAEVSSARVRSDIALLKLAHPIRNTTIEPFETAPRPRKGADVGVVSYARNRAEVPSLQQVCKVLGRQQGVLVTSCAVDFGSSGAPIFTLEGGRAQIVSIVSAKAEMGDAPVSLGTSLGAPLDLLRAELLAGKGGYEASPPPAARLGAGERSSSAGAKFVRPPQ</sequence>
<dbReference type="PANTHER" id="PTHR15462">
    <property type="entry name" value="SERINE PROTEASE"/>
    <property type="match status" value="1"/>
</dbReference>
<dbReference type="Proteomes" id="UP000436522">
    <property type="component" value="Unassembled WGS sequence"/>
</dbReference>
<dbReference type="GO" id="GO:0006508">
    <property type="term" value="P:proteolysis"/>
    <property type="evidence" value="ECO:0007669"/>
    <property type="project" value="UniProtKB-KW"/>
</dbReference>
<dbReference type="PANTHER" id="PTHR15462:SF8">
    <property type="entry name" value="SERINE PROTEASE"/>
    <property type="match status" value="1"/>
</dbReference>
<feature type="signal peptide" evidence="3">
    <location>
        <begin position="1"/>
        <end position="20"/>
    </location>
</feature>
<dbReference type="PRINTS" id="PR00722">
    <property type="entry name" value="CHYMOTRYPSIN"/>
</dbReference>
<dbReference type="AlphaFoldDB" id="A0A640VNS3"/>
<dbReference type="PROSITE" id="PS00134">
    <property type="entry name" value="TRYPSIN_HIS"/>
    <property type="match status" value="1"/>
</dbReference>
<dbReference type="Pfam" id="PF00089">
    <property type="entry name" value="Trypsin"/>
    <property type="match status" value="1"/>
</dbReference>
<dbReference type="SUPFAM" id="SSF50494">
    <property type="entry name" value="Trypsin-like serine proteases"/>
    <property type="match status" value="1"/>
</dbReference>
<evidence type="ECO:0000256" key="2">
    <source>
        <dbReference type="SAM" id="MobiDB-lite"/>
    </source>
</evidence>
<reference evidence="5 6" key="1">
    <citation type="submission" date="2019-12" db="EMBL/GenBank/DDBJ databases">
        <title>Roseobacter cerasinus sp. nov., isolated from seawater around aquaculture.</title>
        <authorList>
            <person name="Muramatsu S."/>
            <person name="Takabe Y."/>
            <person name="Mori K."/>
            <person name="Takaichi S."/>
            <person name="Hanada S."/>
        </authorList>
    </citation>
    <scope>NUCLEOTIDE SEQUENCE [LARGE SCALE GENOMIC DNA]</scope>
    <source>
        <strain evidence="5 6">AI77</strain>
    </source>
</reference>
<evidence type="ECO:0000313" key="6">
    <source>
        <dbReference type="Proteomes" id="UP000436522"/>
    </source>
</evidence>
<keyword evidence="6" id="KW-1185">Reference proteome</keyword>
<evidence type="ECO:0000259" key="4">
    <source>
        <dbReference type="PROSITE" id="PS50240"/>
    </source>
</evidence>
<dbReference type="InterPro" id="IPR009003">
    <property type="entry name" value="Peptidase_S1_PA"/>
</dbReference>
<organism evidence="5 6">
    <name type="scientific">Roseobacter cerasinus</name>
    <dbReference type="NCBI Taxonomy" id="2602289"/>
    <lineage>
        <taxon>Bacteria</taxon>
        <taxon>Pseudomonadati</taxon>
        <taxon>Pseudomonadota</taxon>
        <taxon>Alphaproteobacteria</taxon>
        <taxon>Rhodobacterales</taxon>
        <taxon>Roseobacteraceae</taxon>
        <taxon>Roseobacter</taxon>
    </lineage>
</organism>
<proteinExistence type="predicted"/>
<dbReference type="RefSeq" id="WP_159975541.1">
    <property type="nucleotide sequence ID" value="NZ_BLIV01000002.1"/>
</dbReference>
<dbReference type="SMART" id="SM00020">
    <property type="entry name" value="Tryp_SPc"/>
    <property type="match status" value="1"/>
</dbReference>
<dbReference type="InterPro" id="IPR018114">
    <property type="entry name" value="TRYPSIN_HIS"/>
</dbReference>
<name>A0A640VNS3_9RHOB</name>
<dbReference type="InterPro" id="IPR043504">
    <property type="entry name" value="Peptidase_S1_PA_chymotrypsin"/>
</dbReference>
<dbReference type="InterPro" id="IPR050966">
    <property type="entry name" value="Glutamyl_endopeptidase"/>
</dbReference>
<feature type="region of interest" description="Disordered" evidence="2">
    <location>
        <begin position="246"/>
        <end position="273"/>
    </location>
</feature>
<comment type="caution">
    <text evidence="5">The sequence shown here is derived from an EMBL/GenBank/DDBJ whole genome shotgun (WGS) entry which is preliminary data.</text>
</comment>
<dbReference type="GO" id="GO:0004252">
    <property type="term" value="F:serine-type endopeptidase activity"/>
    <property type="evidence" value="ECO:0007669"/>
    <property type="project" value="InterPro"/>
</dbReference>
<gene>
    <name evidence="5" type="ORF">So717_14420</name>
</gene>
<keyword evidence="5" id="KW-0378">Hydrolase</keyword>
<evidence type="ECO:0000256" key="3">
    <source>
        <dbReference type="SAM" id="SignalP"/>
    </source>
</evidence>
<evidence type="ECO:0000313" key="5">
    <source>
        <dbReference type="EMBL" id="GFE49689.1"/>
    </source>
</evidence>
<keyword evidence="5" id="KW-0645">Protease</keyword>